<reference evidence="2 3" key="1">
    <citation type="journal article" date="2015" name="Genome Biol.">
        <title>Comparative genomics of Steinernema reveals deeply conserved gene regulatory networks.</title>
        <authorList>
            <person name="Dillman A.R."/>
            <person name="Macchietto M."/>
            <person name="Porter C.F."/>
            <person name="Rogers A."/>
            <person name="Williams B."/>
            <person name="Antoshechkin I."/>
            <person name="Lee M.M."/>
            <person name="Goodwin Z."/>
            <person name="Lu X."/>
            <person name="Lewis E.E."/>
            <person name="Goodrich-Blair H."/>
            <person name="Stock S.P."/>
            <person name="Adams B.J."/>
            <person name="Sternberg P.W."/>
            <person name="Mortazavi A."/>
        </authorList>
    </citation>
    <scope>NUCLEOTIDE SEQUENCE [LARGE SCALE GENOMIC DNA]</scope>
    <source>
        <strain evidence="2 3">ALL</strain>
    </source>
</reference>
<dbReference type="OrthoDB" id="5915312at2759"/>
<dbReference type="Gene3D" id="3.30.930.10">
    <property type="entry name" value="Bira Bifunctional Protein, Domain 2"/>
    <property type="match status" value="1"/>
</dbReference>
<dbReference type="EMBL" id="AZBU02000001">
    <property type="protein sequence ID" value="TMS33125.1"/>
    <property type="molecule type" value="Genomic_DNA"/>
</dbReference>
<keyword evidence="3" id="KW-1185">Reference proteome</keyword>
<dbReference type="PANTHER" id="PTHR11476">
    <property type="entry name" value="HISTIDYL-TRNA SYNTHETASE"/>
    <property type="match status" value="1"/>
</dbReference>
<dbReference type="PANTHER" id="PTHR11476:SF7">
    <property type="entry name" value="HISTIDINE--TRNA LIGASE"/>
    <property type="match status" value="1"/>
</dbReference>
<organism evidence="2 3">
    <name type="scientific">Steinernema carpocapsae</name>
    <name type="common">Entomopathogenic nematode</name>
    <dbReference type="NCBI Taxonomy" id="34508"/>
    <lineage>
        <taxon>Eukaryota</taxon>
        <taxon>Metazoa</taxon>
        <taxon>Ecdysozoa</taxon>
        <taxon>Nematoda</taxon>
        <taxon>Chromadorea</taxon>
        <taxon>Rhabditida</taxon>
        <taxon>Tylenchina</taxon>
        <taxon>Panagrolaimomorpha</taxon>
        <taxon>Strongyloidoidea</taxon>
        <taxon>Steinernematidae</taxon>
        <taxon>Steinernema</taxon>
    </lineage>
</organism>
<dbReference type="EMBL" id="CM016762">
    <property type="protein sequence ID" value="TMS33125.1"/>
    <property type="molecule type" value="Genomic_DNA"/>
</dbReference>
<evidence type="ECO:0000313" key="2">
    <source>
        <dbReference type="EMBL" id="TMS33125.1"/>
    </source>
</evidence>
<name>A0A4U8ULS6_STECR</name>
<dbReference type="Proteomes" id="UP000298663">
    <property type="component" value="Chromosome X"/>
</dbReference>
<accession>A0A4U8ULS6</accession>
<evidence type="ECO:0000313" key="3">
    <source>
        <dbReference type="Proteomes" id="UP000298663"/>
    </source>
</evidence>
<dbReference type="STRING" id="34508.A0A4U8ULS6"/>
<sequence length="392" mass="43125">MYTISTNNVGKLSRKDKQNKLILACSLKADQATSLLDILEPSEKIKVNPALRAVQKNRNEAIGNLSKKAFLELEGIARTFHLLCNEKQAKSITFDPMLCYRPDLFSDGFVFQLEITVPRSGGKEVIMPILAGGRYDKSLAAEHHASDPQSPAPISAIGFNLYVDTLANVAALLEAEIPVRMNSCSAIVCCSEGSLEKEKFQLAQKLRKHGIATDVLHEVVSNVDSLRDHCVAQKIGHLLVIKEEGVVLVVDPSEQKDNGVKLHVDEAILKVSSAGAPTSSRLRTADVPTSSPARQSTAFSATFSNVVWLHSSKKSSSERRKIEGQIQNHATAKDVVAYVLRQTEDLRVHLRTPRRRASHLRQQDGPQPDTARIGGRLQREREAEAGGKRHLQ</sequence>
<gene>
    <name evidence="2" type="ORF">L596_000901</name>
</gene>
<dbReference type="InterPro" id="IPR045864">
    <property type="entry name" value="aa-tRNA-synth_II/BPL/LPL"/>
</dbReference>
<feature type="compositionally biased region" description="Basic and acidic residues" evidence="1">
    <location>
        <begin position="377"/>
        <end position="392"/>
    </location>
</feature>
<evidence type="ECO:0000256" key="1">
    <source>
        <dbReference type="SAM" id="MobiDB-lite"/>
    </source>
</evidence>
<proteinExistence type="predicted"/>
<comment type="caution">
    <text evidence="2">The sequence shown here is derived from an EMBL/GenBank/DDBJ whole genome shotgun (WGS) entry which is preliminary data.</text>
</comment>
<dbReference type="Gene3D" id="3.40.50.800">
    <property type="entry name" value="Anticodon-binding domain"/>
    <property type="match status" value="1"/>
</dbReference>
<protein>
    <submittedName>
        <fullName evidence="2">Uncharacterized protein</fullName>
    </submittedName>
</protein>
<dbReference type="InterPro" id="IPR036621">
    <property type="entry name" value="Anticodon-bd_dom_sf"/>
</dbReference>
<dbReference type="AlphaFoldDB" id="A0A4U8ULS6"/>
<reference evidence="2 3" key="2">
    <citation type="journal article" date="2019" name="G3 (Bethesda)">
        <title>Hybrid Assembly of the Genome of the Entomopathogenic Nematode Steinernema carpocapsae Identifies the X-Chromosome.</title>
        <authorList>
            <person name="Serra L."/>
            <person name="Macchietto M."/>
            <person name="Macias-Munoz A."/>
            <person name="McGill C.J."/>
            <person name="Rodriguez I.M."/>
            <person name="Rodriguez B."/>
            <person name="Murad R."/>
            <person name="Mortazavi A."/>
        </authorList>
    </citation>
    <scope>NUCLEOTIDE SEQUENCE [LARGE SCALE GENOMIC DNA]</scope>
    <source>
        <strain evidence="2 3">ALL</strain>
    </source>
</reference>
<feature type="region of interest" description="Disordered" evidence="1">
    <location>
        <begin position="351"/>
        <end position="392"/>
    </location>
</feature>